<dbReference type="InterPro" id="IPR008251">
    <property type="entry name" value="Chromo_shadow_dom"/>
</dbReference>
<reference evidence="6" key="1">
    <citation type="submission" date="2021-03" db="EMBL/GenBank/DDBJ databases">
        <title>Chromosome level genome of the anhydrobiotic midge Polypedilum vanderplanki.</title>
        <authorList>
            <person name="Yoshida Y."/>
            <person name="Kikawada T."/>
            <person name="Gusev O."/>
        </authorList>
    </citation>
    <scope>NUCLEOTIDE SEQUENCE</scope>
    <source>
        <strain evidence="6">NIAS01</strain>
        <tissue evidence="6">Whole body or cell culture</tissue>
    </source>
</reference>
<accession>A0A9J6BTS1</accession>
<dbReference type="PRINTS" id="PR00504">
    <property type="entry name" value="CHROMODOMAIN"/>
</dbReference>
<name>A0A9J6BTS1_POLVA</name>
<evidence type="ECO:0000313" key="6">
    <source>
        <dbReference type="EMBL" id="KAG5673130.1"/>
    </source>
</evidence>
<keyword evidence="2" id="KW-0677">Repeat</keyword>
<comment type="caution">
    <text evidence="6">The sequence shown here is derived from an EMBL/GenBank/DDBJ whole genome shotgun (WGS) entry which is preliminary data.</text>
</comment>
<organism evidence="6 7">
    <name type="scientific">Polypedilum vanderplanki</name>
    <name type="common">Sleeping chironomid midge</name>
    <dbReference type="NCBI Taxonomy" id="319348"/>
    <lineage>
        <taxon>Eukaryota</taxon>
        <taxon>Metazoa</taxon>
        <taxon>Ecdysozoa</taxon>
        <taxon>Arthropoda</taxon>
        <taxon>Hexapoda</taxon>
        <taxon>Insecta</taxon>
        <taxon>Pterygota</taxon>
        <taxon>Neoptera</taxon>
        <taxon>Endopterygota</taxon>
        <taxon>Diptera</taxon>
        <taxon>Nematocera</taxon>
        <taxon>Chironomoidea</taxon>
        <taxon>Chironomidae</taxon>
        <taxon>Chironominae</taxon>
        <taxon>Polypedilum</taxon>
        <taxon>Polypedilum</taxon>
    </lineage>
</organism>
<sequence>MGKSKEKQTQEEYFVEKILQKRVIDGSVEYYLKWEGYSNADNTWEKEENLNCPEKVAEFEERIRQKEPASKKRKRDDSLTAASPNTSKKKTKGTDGFDRGLDPEKIIGATEREKKLMFLMKWKNTDEADLVYAEEANVICPQIVIKFYEERLSWKTNN</sequence>
<dbReference type="Pfam" id="PF00385">
    <property type="entry name" value="Chromo"/>
    <property type="match status" value="1"/>
</dbReference>
<dbReference type="GO" id="GO:0005634">
    <property type="term" value="C:nucleus"/>
    <property type="evidence" value="ECO:0007669"/>
    <property type="project" value="UniProtKB-SubCell"/>
</dbReference>
<keyword evidence="7" id="KW-1185">Reference proteome</keyword>
<evidence type="ECO:0000256" key="4">
    <source>
        <dbReference type="SAM" id="MobiDB-lite"/>
    </source>
</evidence>
<dbReference type="InterPro" id="IPR016197">
    <property type="entry name" value="Chromo-like_dom_sf"/>
</dbReference>
<dbReference type="SMART" id="SM00298">
    <property type="entry name" value="CHROMO"/>
    <property type="match status" value="2"/>
</dbReference>
<dbReference type="SMART" id="SM00300">
    <property type="entry name" value="ChSh"/>
    <property type="match status" value="1"/>
</dbReference>
<evidence type="ECO:0000259" key="5">
    <source>
        <dbReference type="PROSITE" id="PS50013"/>
    </source>
</evidence>
<comment type="subcellular location">
    <subcellularLocation>
        <location evidence="1">Nucleus</location>
    </subcellularLocation>
</comment>
<dbReference type="PROSITE" id="PS50013">
    <property type="entry name" value="CHROMO_2"/>
    <property type="match status" value="2"/>
</dbReference>
<evidence type="ECO:0000256" key="2">
    <source>
        <dbReference type="ARBA" id="ARBA00022737"/>
    </source>
</evidence>
<feature type="region of interest" description="Disordered" evidence="4">
    <location>
        <begin position="59"/>
        <end position="102"/>
    </location>
</feature>
<dbReference type="OrthoDB" id="433924at2759"/>
<dbReference type="InterPro" id="IPR017984">
    <property type="entry name" value="Chromo_dom_subgr"/>
</dbReference>
<keyword evidence="3" id="KW-0539">Nucleus</keyword>
<dbReference type="FunFam" id="2.40.50.40:FF:000031">
    <property type="entry name" value="Heterochromatin protein 1"/>
    <property type="match status" value="1"/>
</dbReference>
<evidence type="ECO:0000313" key="7">
    <source>
        <dbReference type="Proteomes" id="UP001107558"/>
    </source>
</evidence>
<evidence type="ECO:0000256" key="3">
    <source>
        <dbReference type="ARBA" id="ARBA00023242"/>
    </source>
</evidence>
<dbReference type="InterPro" id="IPR051219">
    <property type="entry name" value="Heterochromatin_chromo-domain"/>
</dbReference>
<dbReference type="InterPro" id="IPR000953">
    <property type="entry name" value="Chromo/chromo_shadow_dom"/>
</dbReference>
<dbReference type="Gene3D" id="2.40.50.40">
    <property type="match status" value="2"/>
</dbReference>
<gene>
    <name evidence="6" type="ORF">PVAND_003203</name>
</gene>
<dbReference type="EMBL" id="JADBJN010000003">
    <property type="protein sequence ID" value="KAG5673130.1"/>
    <property type="molecule type" value="Genomic_DNA"/>
</dbReference>
<dbReference type="Pfam" id="PF01393">
    <property type="entry name" value="Chromo_shadow"/>
    <property type="match status" value="1"/>
</dbReference>
<dbReference type="Proteomes" id="UP001107558">
    <property type="component" value="Chromosome 3"/>
</dbReference>
<dbReference type="SUPFAM" id="SSF54160">
    <property type="entry name" value="Chromo domain-like"/>
    <property type="match status" value="2"/>
</dbReference>
<proteinExistence type="predicted"/>
<dbReference type="PANTHER" id="PTHR22812">
    <property type="entry name" value="CHROMOBOX PROTEIN"/>
    <property type="match status" value="1"/>
</dbReference>
<protein>
    <recommendedName>
        <fullName evidence="5">Chromo domain-containing protein</fullName>
    </recommendedName>
</protein>
<evidence type="ECO:0000256" key="1">
    <source>
        <dbReference type="ARBA" id="ARBA00004123"/>
    </source>
</evidence>
<feature type="compositionally biased region" description="Basic and acidic residues" evidence="4">
    <location>
        <begin position="59"/>
        <end position="78"/>
    </location>
</feature>
<dbReference type="GO" id="GO:0005694">
    <property type="term" value="C:chromosome"/>
    <property type="evidence" value="ECO:0007669"/>
    <property type="project" value="UniProtKB-ARBA"/>
</dbReference>
<feature type="domain" description="Chromo" evidence="5">
    <location>
        <begin position="101"/>
        <end position="158"/>
    </location>
</feature>
<dbReference type="AlphaFoldDB" id="A0A9J6BTS1"/>
<feature type="domain" description="Chromo" evidence="5">
    <location>
        <begin position="13"/>
        <end position="71"/>
    </location>
</feature>
<dbReference type="InterPro" id="IPR023780">
    <property type="entry name" value="Chromo_domain"/>
</dbReference>
<feature type="compositionally biased region" description="Basic and acidic residues" evidence="4">
    <location>
        <begin position="92"/>
        <end position="102"/>
    </location>
</feature>